<feature type="transmembrane region" description="Helical" evidence="4">
    <location>
        <begin position="431"/>
        <end position="450"/>
    </location>
</feature>
<evidence type="ECO:0000256" key="5">
    <source>
        <dbReference type="SAM" id="SignalP"/>
    </source>
</evidence>
<evidence type="ECO:0000256" key="1">
    <source>
        <dbReference type="ARBA" id="ARBA00022801"/>
    </source>
</evidence>
<dbReference type="PANTHER" id="PTHR10272:SF0">
    <property type="entry name" value="PLATELET-ACTIVATING FACTOR ACETYLHYDROLASE"/>
    <property type="match status" value="1"/>
</dbReference>
<feature type="domain" description="PET hydrolase/cutinase-like" evidence="6">
    <location>
        <begin position="119"/>
        <end position="223"/>
    </location>
</feature>
<keyword evidence="1" id="KW-0378">Hydrolase</keyword>
<evidence type="ECO:0000313" key="7">
    <source>
        <dbReference type="EMBL" id="MBL3674760.1"/>
    </source>
</evidence>
<keyword evidence="5" id="KW-0732">Signal</keyword>
<sequence>MLRIVLGTALLAVAATPLAAQNRIDGQAPNAPALSAYGSYAVGVRQFDLVNRNQIDVAAIDPTGTGELARYDRPLTVEMWYPAATDSIGATSFNTYLRDGVTEVTLEGRAIRNAAPPKESNPFPLVVVSHGYPGNRFLLSHLAENLASKGYVVASIDHTDSTYRDQRAFASTLVNRPLDQRFVLDEMARLNADAGSDFAGLIDTDNTGLIGYSMGGYGAIVSAGGGLSESAMRLGPRDTLAIHREGSETHDALPDPRIKTAVAIGPWGMNVGLWDAEGLAGIEIPMLFIAGSNDRTSGYDNGIRKIWEGATGVDRALLTFEGGGHNTVGPIPAPVESIAAGVSGHYTDPVWDTVFMNDVGQHFVTAWMDLELKGDSTMQRYLDLQQNGSDGVWSVDENGAFRDDHTYWLGFPEGAAEGLSYEVLDAQVAPVPLPASVWLLGLSVAGLGALRSRRKGKA</sequence>
<dbReference type="InterPro" id="IPR041127">
    <property type="entry name" value="PET_hydrolase/cutinase-like"/>
</dbReference>
<evidence type="ECO:0000259" key="6">
    <source>
        <dbReference type="Pfam" id="PF12740"/>
    </source>
</evidence>
<dbReference type="RefSeq" id="WP_191311380.1">
    <property type="nucleotide sequence ID" value="NZ_BNCL01000013.1"/>
</dbReference>
<dbReference type="InterPro" id="IPR029058">
    <property type="entry name" value="AB_hydrolase_fold"/>
</dbReference>
<evidence type="ECO:0000256" key="3">
    <source>
        <dbReference type="ARBA" id="ARBA00023098"/>
    </source>
</evidence>
<feature type="chain" id="PRO_5047093080" evidence="5">
    <location>
        <begin position="20"/>
        <end position="458"/>
    </location>
</feature>
<keyword evidence="4" id="KW-1133">Transmembrane helix</keyword>
<reference evidence="7 8" key="1">
    <citation type="submission" date="2021-01" db="EMBL/GenBank/DDBJ databases">
        <title>011410 draft genome.</title>
        <authorList>
            <person name="Lang L."/>
        </authorList>
    </citation>
    <scope>NUCLEOTIDE SEQUENCE [LARGE SCALE GENOMIC DNA]</scope>
    <source>
        <strain evidence="7 8">KCTC 42845</strain>
    </source>
</reference>
<keyword evidence="2" id="KW-0442">Lipid degradation</keyword>
<keyword evidence="4" id="KW-0472">Membrane</keyword>
<evidence type="ECO:0000256" key="2">
    <source>
        <dbReference type="ARBA" id="ARBA00022963"/>
    </source>
</evidence>
<keyword evidence="3" id="KW-0443">Lipid metabolism</keyword>
<gene>
    <name evidence="7" type="ORF">JL111_14845</name>
</gene>
<dbReference type="PANTHER" id="PTHR10272">
    <property type="entry name" value="PLATELET-ACTIVATING FACTOR ACETYLHYDROLASE"/>
    <property type="match status" value="1"/>
</dbReference>
<evidence type="ECO:0000256" key="4">
    <source>
        <dbReference type="SAM" id="Phobius"/>
    </source>
</evidence>
<name>A0ABS1S865_9RHOB</name>
<proteinExistence type="predicted"/>
<dbReference type="Gene3D" id="3.40.50.1820">
    <property type="entry name" value="alpha/beta hydrolase"/>
    <property type="match status" value="1"/>
</dbReference>
<keyword evidence="8" id="KW-1185">Reference proteome</keyword>
<protein>
    <submittedName>
        <fullName evidence="7">VPLPA-CTERM sorting domain-containing protein</fullName>
    </submittedName>
</protein>
<organism evidence="7 8">
    <name type="scientific">Paracoccus aerius</name>
    <dbReference type="NCBI Taxonomy" id="1915382"/>
    <lineage>
        <taxon>Bacteria</taxon>
        <taxon>Pseudomonadati</taxon>
        <taxon>Pseudomonadota</taxon>
        <taxon>Alphaproteobacteria</taxon>
        <taxon>Rhodobacterales</taxon>
        <taxon>Paracoccaceae</taxon>
        <taxon>Paracoccus</taxon>
    </lineage>
</organism>
<dbReference type="InterPro" id="IPR022472">
    <property type="entry name" value="VPLPA-CTERM"/>
</dbReference>
<comment type="caution">
    <text evidence="7">The sequence shown here is derived from an EMBL/GenBank/DDBJ whole genome shotgun (WGS) entry which is preliminary data.</text>
</comment>
<accession>A0ABS1S865</accession>
<dbReference type="Pfam" id="PF12740">
    <property type="entry name" value="PETase"/>
    <property type="match status" value="1"/>
</dbReference>
<dbReference type="NCBIfam" id="TIGR03370">
    <property type="entry name" value="VPLPA-CTERM"/>
    <property type="match status" value="1"/>
</dbReference>
<evidence type="ECO:0000313" key="8">
    <source>
        <dbReference type="Proteomes" id="UP000644749"/>
    </source>
</evidence>
<dbReference type="EMBL" id="JAESHT010000013">
    <property type="protein sequence ID" value="MBL3674760.1"/>
    <property type="molecule type" value="Genomic_DNA"/>
</dbReference>
<feature type="signal peptide" evidence="5">
    <location>
        <begin position="1"/>
        <end position="19"/>
    </location>
</feature>
<keyword evidence="4" id="KW-0812">Transmembrane</keyword>
<dbReference type="Proteomes" id="UP000644749">
    <property type="component" value="Unassembled WGS sequence"/>
</dbReference>
<dbReference type="SUPFAM" id="SSF53474">
    <property type="entry name" value="alpha/beta-Hydrolases"/>
    <property type="match status" value="1"/>
</dbReference>